<evidence type="ECO:0000313" key="3">
    <source>
        <dbReference type="Proteomes" id="UP000618240"/>
    </source>
</evidence>
<organism evidence="2 3">
    <name type="scientific">Chryseobacterium tagetis</name>
    <dbReference type="NCBI Taxonomy" id="2801334"/>
    <lineage>
        <taxon>Bacteria</taxon>
        <taxon>Pseudomonadati</taxon>
        <taxon>Bacteroidota</taxon>
        <taxon>Flavobacteriia</taxon>
        <taxon>Flavobacteriales</taxon>
        <taxon>Weeksellaceae</taxon>
        <taxon>Chryseobacterium group</taxon>
        <taxon>Chryseobacterium</taxon>
    </lineage>
</organism>
<gene>
    <name evidence="2" type="ORF">JI747_019920</name>
</gene>
<name>A0ABS8A641_9FLAO</name>
<keyword evidence="3" id="KW-1185">Reference proteome</keyword>
<keyword evidence="1" id="KW-0472">Membrane</keyword>
<feature type="transmembrane region" description="Helical" evidence="1">
    <location>
        <begin position="26"/>
        <end position="50"/>
    </location>
</feature>
<proteinExistence type="predicted"/>
<dbReference type="RefSeq" id="WP_225690617.1">
    <property type="nucleotide sequence ID" value="NZ_JAERSE020000006.1"/>
</dbReference>
<sequence length="112" mass="12742">MLGIFILIGAYRYYARLAEAFRKTKWHYGLLAIGIYIGTQLLFGFSYGIYVGITNPESLNDMNYTGFSGVNVIGWLISIAAVYGVYKLLENKFIKENRQKPTLEIEEIGKTE</sequence>
<reference evidence="2 3" key="1">
    <citation type="submission" date="2021-09" db="EMBL/GenBank/DDBJ databases">
        <title>Genome sequencing and assembly of Chryseobacterium sp. RG1.</title>
        <authorList>
            <person name="Chhetri G."/>
        </authorList>
    </citation>
    <scope>NUCLEOTIDE SEQUENCE [LARGE SCALE GENOMIC DNA]</scope>
    <source>
        <strain evidence="2 3">RG1</strain>
    </source>
</reference>
<keyword evidence="1" id="KW-1133">Transmembrane helix</keyword>
<accession>A0ABS8A641</accession>
<feature type="transmembrane region" description="Helical" evidence="1">
    <location>
        <begin position="70"/>
        <end position="89"/>
    </location>
</feature>
<evidence type="ECO:0000313" key="2">
    <source>
        <dbReference type="EMBL" id="MCA6069433.1"/>
    </source>
</evidence>
<keyword evidence="1" id="KW-0812">Transmembrane</keyword>
<dbReference type="Proteomes" id="UP000618240">
    <property type="component" value="Unassembled WGS sequence"/>
</dbReference>
<comment type="caution">
    <text evidence="2">The sequence shown here is derived from an EMBL/GenBank/DDBJ whole genome shotgun (WGS) entry which is preliminary data.</text>
</comment>
<evidence type="ECO:0000256" key="1">
    <source>
        <dbReference type="SAM" id="Phobius"/>
    </source>
</evidence>
<protein>
    <submittedName>
        <fullName evidence="2">Uncharacterized protein</fullName>
    </submittedName>
</protein>
<dbReference type="EMBL" id="JAERSE020000006">
    <property type="protein sequence ID" value="MCA6069433.1"/>
    <property type="molecule type" value="Genomic_DNA"/>
</dbReference>